<dbReference type="STRING" id="759914.BP951000_1365"/>
<evidence type="ECO:0000313" key="6">
    <source>
        <dbReference type="Proteomes" id="UP000000332"/>
    </source>
</evidence>
<evidence type="ECO:0000256" key="4">
    <source>
        <dbReference type="SAM" id="Phobius"/>
    </source>
</evidence>
<dbReference type="PANTHER" id="PTHR24198:SF165">
    <property type="entry name" value="ANKYRIN REPEAT-CONTAINING PROTEIN-RELATED"/>
    <property type="match status" value="1"/>
</dbReference>
<dbReference type="Gene3D" id="1.25.40.20">
    <property type="entry name" value="Ankyrin repeat-containing domain"/>
    <property type="match status" value="1"/>
</dbReference>
<evidence type="ECO:0000313" key="5">
    <source>
        <dbReference type="EMBL" id="ADK31352.1"/>
    </source>
</evidence>
<dbReference type="PROSITE" id="PS50088">
    <property type="entry name" value="ANK_REPEAT"/>
    <property type="match status" value="1"/>
</dbReference>
<feature type="repeat" description="ANK" evidence="3">
    <location>
        <begin position="124"/>
        <end position="156"/>
    </location>
</feature>
<accession>D8IDX9</accession>
<dbReference type="HOGENOM" id="CLU_1479387_0_0_12"/>
<organism evidence="5 6">
    <name type="scientific">Brachyspira pilosicoli (strain ATCC BAA-1826 / 95/1000)</name>
    <dbReference type="NCBI Taxonomy" id="759914"/>
    <lineage>
        <taxon>Bacteria</taxon>
        <taxon>Pseudomonadati</taxon>
        <taxon>Spirochaetota</taxon>
        <taxon>Spirochaetia</taxon>
        <taxon>Brachyspirales</taxon>
        <taxon>Brachyspiraceae</taxon>
        <taxon>Brachyspira</taxon>
    </lineage>
</organism>
<dbReference type="AlphaFoldDB" id="D8IDX9"/>
<protein>
    <submittedName>
        <fullName evidence="5">Ankyrin repeat containing protein</fullName>
    </submittedName>
</protein>
<evidence type="ECO:0000256" key="3">
    <source>
        <dbReference type="PROSITE-ProRule" id="PRU00023"/>
    </source>
</evidence>
<reference evidence="5 6" key="1">
    <citation type="journal article" date="2010" name="PLoS ONE">
        <title>The complete genome sequence of the pathogenic intestinal spirochete Brachyspira pilosicoli and comparison with other Brachyspira genomes.</title>
        <authorList>
            <person name="Wanchanthuek P."/>
            <person name="Bellgard M.I."/>
            <person name="La T."/>
            <person name="Ryan K."/>
            <person name="Moolhuijzen P."/>
            <person name="Chapman B."/>
            <person name="Black M."/>
            <person name="Schibeci D."/>
            <person name="Hunter A."/>
            <person name="Barrero R."/>
            <person name="Phillips N.D."/>
            <person name="Hampson D.J."/>
        </authorList>
    </citation>
    <scope>NUCLEOTIDE SEQUENCE [LARGE SCALE GENOMIC DNA]</scope>
    <source>
        <strain evidence="6">ATCC BAA-1826 / 95/1000</strain>
    </source>
</reference>
<sequence>MNKTKNKKKVKQKNKKTYYYIGTIILIAVLCYLLFMFYNLKTSSSDINKKDNEGITVLMHALSDNNLNKNEIKKLILDNRKKIDYTLKDSNGRNILMYAVFYGDSDIIKDIAKQIDNINEKDNDGRTALHLAAQYGKYEAVATLVELGADINIKDNLLLKPIDIAEFEGFEEIYNYLQSKSN</sequence>
<evidence type="ECO:0000256" key="1">
    <source>
        <dbReference type="ARBA" id="ARBA00022737"/>
    </source>
</evidence>
<dbReference type="KEGG" id="bpo:BP951000_1365"/>
<dbReference type="EMBL" id="CP002025">
    <property type="protein sequence ID" value="ADK31352.1"/>
    <property type="molecule type" value="Genomic_DNA"/>
</dbReference>
<dbReference type="PANTHER" id="PTHR24198">
    <property type="entry name" value="ANKYRIN REPEAT AND PROTEIN KINASE DOMAIN-CONTAINING PROTEIN"/>
    <property type="match status" value="1"/>
</dbReference>
<dbReference type="InterPro" id="IPR002110">
    <property type="entry name" value="Ankyrin_rpt"/>
</dbReference>
<dbReference type="Proteomes" id="UP000000332">
    <property type="component" value="Chromosome"/>
</dbReference>
<proteinExistence type="predicted"/>
<keyword evidence="4" id="KW-0472">Membrane</keyword>
<gene>
    <name evidence="5" type="primary">arp</name>
    <name evidence="5" type="ordered locus">BP951000_1365</name>
</gene>
<dbReference type="SMART" id="SM00248">
    <property type="entry name" value="ANK"/>
    <property type="match status" value="3"/>
</dbReference>
<feature type="transmembrane region" description="Helical" evidence="4">
    <location>
        <begin position="20"/>
        <end position="40"/>
    </location>
</feature>
<evidence type="ECO:0000256" key="2">
    <source>
        <dbReference type="ARBA" id="ARBA00023043"/>
    </source>
</evidence>
<keyword evidence="2 3" id="KW-0040">ANK repeat</keyword>
<keyword evidence="1" id="KW-0677">Repeat</keyword>
<keyword evidence="4" id="KW-0812">Transmembrane</keyword>
<dbReference type="eggNOG" id="COG0666">
    <property type="taxonomic scope" value="Bacteria"/>
</dbReference>
<dbReference type="InParanoid" id="D8IDX9"/>
<dbReference type="SUPFAM" id="SSF48403">
    <property type="entry name" value="Ankyrin repeat"/>
    <property type="match status" value="1"/>
</dbReference>
<dbReference type="RefSeq" id="WP_013244303.1">
    <property type="nucleotide sequence ID" value="NC_014330.1"/>
</dbReference>
<keyword evidence="6" id="KW-1185">Reference proteome</keyword>
<keyword evidence="4" id="KW-1133">Transmembrane helix</keyword>
<name>D8IDX9_BRAP9</name>
<dbReference type="GeneID" id="56439930"/>
<dbReference type="Pfam" id="PF12796">
    <property type="entry name" value="Ank_2"/>
    <property type="match status" value="1"/>
</dbReference>
<dbReference type="InterPro" id="IPR036770">
    <property type="entry name" value="Ankyrin_rpt-contain_sf"/>
</dbReference>
<dbReference type="PROSITE" id="PS50297">
    <property type="entry name" value="ANK_REP_REGION"/>
    <property type="match status" value="1"/>
</dbReference>